<keyword evidence="1" id="KW-0697">Rotamase</keyword>
<gene>
    <name evidence="4" type="ORF">COX46_05445</name>
</gene>
<dbReference type="PANTHER" id="PTHR47245:SF2">
    <property type="entry name" value="PEPTIDYL-PROLYL CIS-TRANS ISOMERASE HP_0175-RELATED"/>
    <property type="match status" value="1"/>
</dbReference>
<feature type="transmembrane region" description="Helical" evidence="2">
    <location>
        <begin position="12"/>
        <end position="33"/>
    </location>
</feature>
<dbReference type="SUPFAM" id="SSF109998">
    <property type="entry name" value="Triger factor/SurA peptide-binding domain-like"/>
    <property type="match status" value="1"/>
</dbReference>
<dbReference type="InterPro" id="IPR000297">
    <property type="entry name" value="PPIase_PpiC"/>
</dbReference>
<dbReference type="InterPro" id="IPR023058">
    <property type="entry name" value="PPIase_PpiC_CS"/>
</dbReference>
<dbReference type="Proteomes" id="UP000230392">
    <property type="component" value="Unassembled WGS sequence"/>
</dbReference>
<keyword evidence="1" id="KW-0413">Isomerase</keyword>
<dbReference type="EMBL" id="PCRF01000266">
    <property type="protein sequence ID" value="PIP15599.1"/>
    <property type="molecule type" value="Genomic_DNA"/>
</dbReference>
<dbReference type="GO" id="GO:0003755">
    <property type="term" value="F:peptidyl-prolyl cis-trans isomerase activity"/>
    <property type="evidence" value="ECO:0007669"/>
    <property type="project" value="UniProtKB-KW"/>
</dbReference>
<keyword evidence="2" id="KW-0472">Membrane</keyword>
<evidence type="ECO:0000259" key="3">
    <source>
        <dbReference type="PROSITE" id="PS50198"/>
    </source>
</evidence>
<keyword evidence="2" id="KW-0812">Transmembrane</keyword>
<sequence length="295" mass="34288">MFKRIGAWFYRKYRIIIPVTAGIIILMAIVLILKSVTLSQRADPVLAVVNGYRIRVSEFKEKTAALPEFFQSYVITNRSQFLQDLIDRELIYQKARLSRHARNQEFKRRLAELKKDILVQEYVRREILENPRIPEEEMHQYYQNQTGEFVQPASIHLYEILVSERATAENVVRRCKEGENFEDLAQKYSQAPSAPSGGDLGFIREGKIPKHLEEVAFKLFPNQVSSPIQTEGGFYILKAGQKILSRQLDYKEAVPLIKKMLASKYGEQNYKDFLKDLRAKARIKVVGEAIEKIRF</sequence>
<reference evidence="4 5" key="1">
    <citation type="submission" date="2017-09" db="EMBL/GenBank/DDBJ databases">
        <title>Depth-based differentiation of microbial function through sediment-hosted aquifers and enrichment of novel symbionts in the deep terrestrial subsurface.</title>
        <authorList>
            <person name="Probst A.J."/>
            <person name="Ladd B."/>
            <person name="Jarett J.K."/>
            <person name="Geller-Mcgrath D.E."/>
            <person name="Sieber C.M."/>
            <person name="Emerson J.B."/>
            <person name="Anantharaman K."/>
            <person name="Thomas B.C."/>
            <person name="Malmstrom R."/>
            <person name="Stieglmeier M."/>
            <person name="Klingl A."/>
            <person name="Woyke T."/>
            <person name="Ryan C.M."/>
            <person name="Banfield J.F."/>
        </authorList>
    </citation>
    <scope>NUCLEOTIDE SEQUENCE [LARGE SCALE GENOMIC DNA]</scope>
    <source>
        <strain evidence="4">CG23_combo_of_CG06-09_8_20_14_all_48_7</strain>
    </source>
</reference>
<dbReference type="Gene3D" id="3.10.50.40">
    <property type="match status" value="1"/>
</dbReference>
<evidence type="ECO:0000256" key="1">
    <source>
        <dbReference type="PROSITE-ProRule" id="PRU00278"/>
    </source>
</evidence>
<dbReference type="InterPro" id="IPR046357">
    <property type="entry name" value="PPIase_dom_sf"/>
</dbReference>
<dbReference type="PROSITE" id="PS50198">
    <property type="entry name" value="PPIC_PPIASE_2"/>
    <property type="match status" value="1"/>
</dbReference>
<evidence type="ECO:0000256" key="2">
    <source>
        <dbReference type="SAM" id="Phobius"/>
    </source>
</evidence>
<name>A0A2G9Y8P0_9BACT</name>
<protein>
    <recommendedName>
        <fullName evidence="3">PpiC domain-containing protein</fullName>
    </recommendedName>
</protein>
<dbReference type="AlphaFoldDB" id="A0A2G9Y8P0"/>
<dbReference type="Gene3D" id="1.10.8.1040">
    <property type="match status" value="1"/>
</dbReference>
<accession>A0A2G9Y8P0</accession>
<dbReference type="Pfam" id="PF00639">
    <property type="entry name" value="Rotamase"/>
    <property type="match status" value="1"/>
</dbReference>
<evidence type="ECO:0000313" key="4">
    <source>
        <dbReference type="EMBL" id="PIP15599.1"/>
    </source>
</evidence>
<dbReference type="SUPFAM" id="SSF54534">
    <property type="entry name" value="FKBP-like"/>
    <property type="match status" value="1"/>
</dbReference>
<dbReference type="InterPro" id="IPR027304">
    <property type="entry name" value="Trigger_fact/SurA_dom_sf"/>
</dbReference>
<organism evidence="4 5">
    <name type="scientific">bacterium (Candidatus Ratteibacteria) CG23_combo_of_CG06-09_8_20_14_all_48_7</name>
    <dbReference type="NCBI Taxonomy" id="2014292"/>
    <lineage>
        <taxon>Bacteria</taxon>
        <taxon>Candidatus Ratteibacteria</taxon>
    </lineage>
</organism>
<dbReference type="PANTHER" id="PTHR47245">
    <property type="entry name" value="PEPTIDYLPROLYL ISOMERASE"/>
    <property type="match status" value="1"/>
</dbReference>
<dbReference type="PROSITE" id="PS01096">
    <property type="entry name" value="PPIC_PPIASE_1"/>
    <property type="match status" value="1"/>
</dbReference>
<feature type="domain" description="PpiC" evidence="3">
    <location>
        <begin position="152"/>
        <end position="241"/>
    </location>
</feature>
<keyword evidence="2" id="KW-1133">Transmembrane helix</keyword>
<proteinExistence type="predicted"/>
<comment type="caution">
    <text evidence="4">The sequence shown here is derived from an EMBL/GenBank/DDBJ whole genome shotgun (WGS) entry which is preliminary data.</text>
</comment>
<evidence type="ECO:0000313" key="5">
    <source>
        <dbReference type="Proteomes" id="UP000230392"/>
    </source>
</evidence>
<dbReference type="InterPro" id="IPR050245">
    <property type="entry name" value="PrsA_foldase"/>
</dbReference>